<feature type="compositionally biased region" description="Basic and acidic residues" evidence="1">
    <location>
        <begin position="1"/>
        <end position="12"/>
    </location>
</feature>
<feature type="compositionally biased region" description="Basic and acidic residues" evidence="1">
    <location>
        <begin position="55"/>
        <end position="65"/>
    </location>
</feature>
<reference evidence="2" key="1">
    <citation type="submission" date="2012-09" db="EMBL/GenBank/DDBJ databases">
        <authorList>
            <person name="Martin A.A."/>
        </authorList>
    </citation>
    <scope>NUCLEOTIDE SEQUENCE</scope>
</reference>
<accession>A0A0K0CUF8</accession>
<dbReference type="Proteomes" id="UP000035642">
    <property type="component" value="Unassembled WGS sequence"/>
</dbReference>
<feature type="region of interest" description="Disordered" evidence="1">
    <location>
        <begin position="1"/>
        <end position="65"/>
    </location>
</feature>
<dbReference type="WBParaSite" id="ACAC_0000084901-mRNA-1">
    <property type="protein sequence ID" value="ACAC_0000084901-mRNA-1"/>
    <property type="gene ID" value="ACAC_0000084901"/>
</dbReference>
<keyword evidence="2" id="KW-1185">Reference proteome</keyword>
<name>A0A0K0CUF8_ANGCA</name>
<sequence length="141" mass="16256">MRKRQNSEREEGVPGSTRRYRDVGDFEDVRKPAAMRRRPKTAEWRQAAGQLGASAEHKGSRDRAENLPIHIEQRPHRCCDAEVANRICTNGINMSTHSDFTTMLITIPKEKIPQLCFFRNNSENPATKKPILPYQQPTEHF</sequence>
<proteinExistence type="predicted"/>
<evidence type="ECO:0000256" key="1">
    <source>
        <dbReference type="SAM" id="MobiDB-lite"/>
    </source>
</evidence>
<organism evidence="2 3">
    <name type="scientific">Angiostrongylus cantonensis</name>
    <name type="common">Rat lungworm</name>
    <dbReference type="NCBI Taxonomy" id="6313"/>
    <lineage>
        <taxon>Eukaryota</taxon>
        <taxon>Metazoa</taxon>
        <taxon>Ecdysozoa</taxon>
        <taxon>Nematoda</taxon>
        <taxon>Chromadorea</taxon>
        <taxon>Rhabditida</taxon>
        <taxon>Rhabditina</taxon>
        <taxon>Rhabditomorpha</taxon>
        <taxon>Strongyloidea</taxon>
        <taxon>Metastrongylidae</taxon>
        <taxon>Angiostrongylus</taxon>
    </lineage>
</organism>
<protein>
    <submittedName>
        <fullName evidence="3">Uncharacterized protein</fullName>
    </submittedName>
</protein>
<dbReference type="AlphaFoldDB" id="A0A0K0CUF8"/>
<reference evidence="3" key="2">
    <citation type="submission" date="2017-02" db="UniProtKB">
        <authorList>
            <consortium name="WormBaseParasite"/>
        </authorList>
    </citation>
    <scope>IDENTIFICATION</scope>
</reference>
<evidence type="ECO:0000313" key="3">
    <source>
        <dbReference type="WBParaSite" id="ACAC_0000084901-mRNA-1"/>
    </source>
</evidence>
<feature type="compositionally biased region" description="Basic and acidic residues" evidence="1">
    <location>
        <begin position="19"/>
        <end position="31"/>
    </location>
</feature>
<evidence type="ECO:0000313" key="2">
    <source>
        <dbReference type="Proteomes" id="UP000035642"/>
    </source>
</evidence>